<feature type="transmembrane region" description="Helical" evidence="9">
    <location>
        <begin position="126"/>
        <end position="148"/>
    </location>
</feature>
<dbReference type="InterPro" id="IPR036318">
    <property type="entry name" value="FAD-bd_PCMH-like_sf"/>
</dbReference>
<keyword evidence="13" id="KW-1185">Reference proteome</keyword>
<organism evidence="12 13">
    <name type="scientific">Algisphaera agarilytica</name>
    <dbReference type="NCBI Taxonomy" id="1385975"/>
    <lineage>
        <taxon>Bacteria</taxon>
        <taxon>Pseudomonadati</taxon>
        <taxon>Planctomycetota</taxon>
        <taxon>Phycisphaerae</taxon>
        <taxon>Phycisphaerales</taxon>
        <taxon>Phycisphaeraceae</taxon>
        <taxon>Algisphaera</taxon>
    </lineage>
</organism>
<evidence type="ECO:0000256" key="9">
    <source>
        <dbReference type="SAM" id="Phobius"/>
    </source>
</evidence>
<evidence type="ECO:0000259" key="10">
    <source>
        <dbReference type="PROSITE" id="PS51371"/>
    </source>
</evidence>
<feature type="domain" description="CBS" evidence="10">
    <location>
        <begin position="268"/>
        <end position="324"/>
    </location>
</feature>
<evidence type="ECO:0000256" key="1">
    <source>
        <dbReference type="ARBA" id="ARBA00004141"/>
    </source>
</evidence>
<dbReference type="InterPro" id="IPR016169">
    <property type="entry name" value="FAD-bd_PCMH_sub2"/>
</dbReference>
<dbReference type="Pfam" id="PF01595">
    <property type="entry name" value="CNNM"/>
    <property type="match status" value="1"/>
</dbReference>
<name>A0A7X0LKU4_9BACT</name>
<dbReference type="Pfam" id="PF03471">
    <property type="entry name" value="CorC_HlyC"/>
    <property type="match status" value="1"/>
</dbReference>
<dbReference type="AlphaFoldDB" id="A0A7X0LKU4"/>
<accession>A0A7X0LKU4</accession>
<comment type="caution">
    <text evidence="12">The sequence shown here is derived from an EMBL/GenBank/DDBJ whole genome shotgun (WGS) entry which is preliminary data.</text>
</comment>
<dbReference type="PROSITE" id="PS51371">
    <property type="entry name" value="CBS"/>
    <property type="match status" value="2"/>
</dbReference>
<dbReference type="Gene3D" id="3.10.580.10">
    <property type="entry name" value="CBS-domain"/>
    <property type="match status" value="1"/>
</dbReference>
<keyword evidence="3" id="KW-0677">Repeat</keyword>
<dbReference type="GO" id="GO:0005886">
    <property type="term" value="C:plasma membrane"/>
    <property type="evidence" value="ECO:0007669"/>
    <property type="project" value="TreeGrafter"/>
</dbReference>
<dbReference type="SUPFAM" id="SSF54631">
    <property type="entry name" value="CBS-domain pair"/>
    <property type="match status" value="1"/>
</dbReference>
<dbReference type="EMBL" id="JACHGY010000001">
    <property type="protein sequence ID" value="MBB6430800.1"/>
    <property type="molecule type" value="Genomic_DNA"/>
</dbReference>
<keyword evidence="5 7" id="KW-0129">CBS domain</keyword>
<feature type="domain" description="CNNM transmembrane" evidence="11">
    <location>
        <begin position="1"/>
        <end position="186"/>
    </location>
</feature>
<feature type="transmembrane region" description="Helical" evidence="9">
    <location>
        <begin position="54"/>
        <end position="78"/>
    </location>
</feature>
<dbReference type="RefSeq" id="WP_184678294.1">
    <property type="nucleotide sequence ID" value="NZ_JACHGY010000001.1"/>
</dbReference>
<dbReference type="CDD" id="cd04590">
    <property type="entry name" value="CBS_pair_CorC_HlyC_assoc"/>
    <property type="match status" value="1"/>
</dbReference>
<evidence type="ECO:0000259" key="11">
    <source>
        <dbReference type="PROSITE" id="PS51846"/>
    </source>
</evidence>
<keyword evidence="2 8" id="KW-0812">Transmembrane</keyword>
<dbReference type="Pfam" id="PF00571">
    <property type="entry name" value="CBS"/>
    <property type="match status" value="1"/>
</dbReference>
<dbReference type="PANTHER" id="PTHR22777:SF17">
    <property type="entry name" value="UPF0053 PROTEIN SLL0260"/>
    <property type="match status" value="1"/>
</dbReference>
<feature type="transmembrane region" description="Helical" evidence="9">
    <location>
        <begin position="85"/>
        <end position="106"/>
    </location>
</feature>
<evidence type="ECO:0000256" key="6">
    <source>
        <dbReference type="ARBA" id="ARBA00023136"/>
    </source>
</evidence>
<dbReference type="PANTHER" id="PTHR22777">
    <property type="entry name" value="HEMOLYSIN-RELATED"/>
    <property type="match status" value="1"/>
</dbReference>
<dbReference type="Proteomes" id="UP000541810">
    <property type="component" value="Unassembled WGS sequence"/>
</dbReference>
<dbReference type="Gene3D" id="3.30.465.10">
    <property type="match status" value="1"/>
</dbReference>
<evidence type="ECO:0000256" key="2">
    <source>
        <dbReference type="ARBA" id="ARBA00022692"/>
    </source>
</evidence>
<evidence type="ECO:0000313" key="13">
    <source>
        <dbReference type="Proteomes" id="UP000541810"/>
    </source>
</evidence>
<proteinExistence type="predicted"/>
<keyword evidence="6 8" id="KW-0472">Membrane</keyword>
<sequence>MLLLLVLLLFASGFFSGSETALFSLTRHQRSRLARSESLTARTILKLIAETRGLLITLLLGNMTVNVLYFVVSAQLLIKLSALDMATGIGLAALSIAPLLAIVLLGEVMPKLVASRLPDRFATLTALPLFVVHRVLAPIRVSASALVITPLSRLLTPPAPSPDLTPDEFEAMLRLSRHHGVIDHGEQRVLEQVLELSQLKVRNLMVPRVDVQAFDLDHSPAELMSLIRRTRLRHIPVYRDSLDNVVGMVYSRQAMLALPQSAEDLKPLIRPVKFLPELQRADQTLIELRRTGTTFALAVDEYGGTAGLITLEDLVEHLVGNIPGAYEQSGEVEVEMIDTNRWRVDADLSVHEWADVFGKHQQVEAARTLASASTIGGLIMAKLGKIPDIGDEVTLGNVHLAVDHMDGHRIETVIIELRDSDSIDQSVAEAEGGEA</sequence>
<dbReference type="SUPFAM" id="SSF56176">
    <property type="entry name" value="FAD-binding/transporter-associated domain-like"/>
    <property type="match status" value="1"/>
</dbReference>
<evidence type="ECO:0000256" key="5">
    <source>
        <dbReference type="ARBA" id="ARBA00023122"/>
    </source>
</evidence>
<evidence type="ECO:0000313" key="12">
    <source>
        <dbReference type="EMBL" id="MBB6430800.1"/>
    </source>
</evidence>
<dbReference type="GO" id="GO:0050660">
    <property type="term" value="F:flavin adenine dinucleotide binding"/>
    <property type="evidence" value="ECO:0007669"/>
    <property type="project" value="InterPro"/>
</dbReference>
<evidence type="ECO:0000256" key="7">
    <source>
        <dbReference type="PROSITE-ProRule" id="PRU00703"/>
    </source>
</evidence>
<keyword evidence="4 8" id="KW-1133">Transmembrane helix</keyword>
<evidence type="ECO:0000256" key="8">
    <source>
        <dbReference type="PROSITE-ProRule" id="PRU01193"/>
    </source>
</evidence>
<dbReference type="InterPro" id="IPR046342">
    <property type="entry name" value="CBS_dom_sf"/>
</dbReference>
<dbReference type="InterPro" id="IPR000644">
    <property type="entry name" value="CBS_dom"/>
</dbReference>
<dbReference type="InterPro" id="IPR002550">
    <property type="entry name" value="CNNM"/>
</dbReference>
<evidence type="ECO:0000256" key="3">
    <source>
        <dbReference type="ARBA" id="ARBA00022737"/>
    </source>
</evidence>
<dbReference type="InterPro" id="IPR005170">
    <property type="entry name" value="Transptr-assoc_dom"/>
</dbReference>
<dbReference type="PROSITE" id="PS51846">
    <property type="entry name" value="CNNM"/>
    <property type="match status" value="1"/>
</dbReference>
<gene>
    <name evidence="12" type="ORF">HNQ40_002606</name>
</gene>
<reference evidence="12 13" key="1">
    <citation type="submission" date="2020-08" db="EMBL/GenBank/DDBJ databases">
        <title>Genomic Encyclopedia of Type Strains, Phase IV (KMG-IV): sequencing the most valuable type-strain genomes for metagenomic binning, comparative biology and taxonomic classification.</title>
        <authorList>
            <person name="Goeker M."/>
        </authorList>
    </citation>
    <scope>NUCLEOTIDE SEQUENCE [LARGE SCALE GENOMIC DNA]</scope>
    <source>
        <strain evidence="12 13">DSM 103725</strain>
    </source>
</reference>
<dbReference type="SMART" id="SM01091">
    <property type="entry name" value="CorC_HlyC"/>
    <property type="match status" value="1"/>
</dbReference>
<feature type="domain" description="CBS" evidence="10">
    <location>
        <begin position="205"/>
        <end position="265"/>
    </location>
</feature>
<dbReference type="InterPro" id="IPR044751">
    <property type="entry name" value="Ion_transp-like_CBS"/>
</dbReference>
<comment type="subcellular location">
    <subcellularLocation>
        <location evidence="1">Membrane</location>
        <topology evidence="1">Multi-pass membrane protein</topology>
    </subcellularLocation>
</comment>
<protein>
    <submittedName>
        <fullName evidence="12">CBS domain containing-hemolysin-like protein</fullName>
    </submittedName>
</protein>
<evidence type="ECO:0000256" key="4">
    <source>
        <dbReference type="ARBA" id="ARBA00022989"/>
    </source>
</evidence>